<reference evidence="13" key="2">
    <citation type="journal article" date="2020" name="Microorganisms">
        <title>Osmotic Adaptation and Compatible Solute Biosynthesis of Phototrophic Bacteria as Revealed from Genome Analyses.</title>
        <authorList>
            <person name="Imhoff J.F."/>
            <person name="Rahn T."/>
            <person name="Kunzel S."/>
            <person name="Keller A."/>
            <person name="Neulinger S.C."/>
        </authorList>
    </citation>
    <scope>NUCLEOTIDE SEQUENCE</scope>
    <source>
        <strain evidence="13">DSM 11080</strain>
    </source>
</reference>
<evidence type="ECO:0000256" key="1">
    <source>
        <dbReference type="ARBA" id="ARBA00004651"/>
    </source>
</evidence>
<keyword evidence="2" id="KW-1003">Cell membrane</keyword>
<dbReference type="RefSeq" id="WP_200345816.1">
    <property type="nucleotide sequence ID" value="NZ_NRSJ01000012.1"/>
</dbReference>
<dbReference type="InterPro" id="IPR051676">
    <property type="entry name" value="UPF0053_domain"/>
</dbReference>
<gene>
    <name evidence="13" type="ORF">CKO40_08700</name>
</gene>
<evidence type="ECO:0000256" key="10">
    <source>
        <dbReference type="SAM" id="Phobius"/>
    </source>
</evidence>
<dbReference type="PANTHER" id="PTHR43099">
    <property type="entry name" value="UPF0053 PROTEIN YRKA"/>
    <property type="match status" value="1"/>
</dbReference>
<comment type="subcellular location">
    <subcellularLocation>
        <location evidence="1">Cell membrane</location>
        <topology evidence="1">Multi-pass membrane protein</topology>
    </subcellularLocation>
</comment>
<keyword evidence="3 9" id="KW-0812">Transmembrane</keyword>
<feature type="domain" description="CNNM transmembrane" evidence="12">
    <location>
        <begin position="1"/>
        <end position="196"/>
    </location>
</feature>
<evidence type="ECO:0000256" key="4">
    <source>
        <dbReference type="ARBA" id="ARBA00022737"/>
    </source>
</evidence>
<evidence type="ECO:0000256" key="7">
    <source>
        <dbReference type="ARBA" id="ARBA00023136"/>
    </source>
</evidence>
<evidence type="ECO:0000259" key="11">
    <source>
        <dbReference type="PROSITE" id="PS51371"/>
    </source>
</evidence>
<comment type="caution">
    <text evidence="13">The sequence shown here is derived from an EMBL/GenBank/DDBJ whole genome shotgun (WGS) entry which is preliminary data.</text>
</comment>
<dbReference type="PROSITE" id="PS51846">
    <property type="entry name" value="CNNM"/>
    <property type="match status" value="1"/>
</dbReference>
<dbReference type="InterPro" id="IPR005170">
    <property type="entry name" value="Transptr-assoc_dom"/>
</dbReference>
<keyword evidence="4" id="KW-0677">Repeat</keyword>
<feature type="transmembrane region" description="Helical" evidence="10">
    <location>
        <begin position="98"/>
        <end position="119"/>
    </location>
</feature>
<dbReference type="SMART" id="SM01091">
    <property type="entry name" value="CorC_HlyC"/>
    <property type="match status" value="1"/>
</dbReference>
<feature type="domain" description="CBS" evidence="11">
    <location>
        <begin position="288"/>
        <end position="345"/>
    </location>
</feature>
<evidence type="ECO:0000259" key="12">
    <source>
        <dbReference type="PROSITE" id="PS51846"/>
    </source>
</evidence>
<dbReference type="Proteomes" id="UP001296776">
    <property type="component" value="Unassembled WGS sequence"/>
</dbReference>
<evidence type="ECO:0000256" key="9">
    <source>
        <dbReference type="PROSITE-ProRule" id="PRU01193"/>
    </source>
</evidence>
<dbReference type="Pfam" id="PF01595">
    <property type="entry name" value="CNNM"/>
    <property type="match status" value="1"/>
</dbReference>
<evidence type="ECO:0000313" key="14">
    <source>
        <dbReference type="Proteomes" id="UP001296776"/>
    </source>
</evidence>
<dbReference type="SUPFAM" id="SSF54631">
    <property type="entry name" value="CBS-domain pair"/>
    <property type="match status" value="1"/>
</dbReference>
<keyword evidence="14" id="KW-1185">Reference proteome</keyword>
<dbReference type="GO" id="GO:0005886">
    <property type="term" value="C:plasma membrane"/>
    <property type="evidence" value="ECO:0007669"/>
    <property type="project" value="UniProtKB-SubCell"/>
</dbReference>
<evidence type="ECO:0008006" key="15">
    <source>
        <dbReference type="Google" id="ProtNLM"/>
    </source>
</evidence>
<protein>
    <recommendedName>
        <fullName evidence="15">Hemolysin</fullName>
    </recommendedName>
</protein>
<dbReference type="CDD" id="cd04590">
    <property type="entry name" value="CBS_pair_CorC_HlyC_assoc"/>
    <property type="match status" value="1"/>
</dbReference>
<dbReference type="FunFam" id="3.30.465.10:FF:000023">
    <property type="entry name" value="Magnesium and cobalt transporter"/>
    <property type="match status" value="1"/>
</dbReference>
<name>A0AAJ0U3L7_9GAMM</name>
<dbReference type="Pfam" id="PF03471">
    <property type="entry name" value="CorC_HlyC"/>
    <property type="match status" value="1"/>
</dbReference>
<reference evidence="13" key="1">
    <citation type="submission" date="2017-08" db="EMBL/GenBank/DDBJ databases">
        <authorList>
            <person name="Imhoff J.F."/>
            <person name="Rahn T."/>
            <person name="Kuenzel S."/>
            <person name="Neulinger S.C."/>
        </authorList>
    </citation>
    <scope>NUCLEOTIDE SEQUENCE</scope>
    <source>
        <strain evidence="13">DSM 11080</strain>
    </source>
</reference>
<keyword evidence="7 9" id="KW-0472">Membrane</keyword>
<proteinExistence type="predicted"/>
<organism evidence="13 14">
    <name type="scientific">Halochromatium glycolicum</name>
    <dbReference type="NCBI Taxonomy" id="85075"/>
    <lineage>
        <taxon>Bacteria</taxon>
        <taxon>Pseudomonadati</taxon>
        <taxon>Pseudomonadota</taxon>
        <taxon>Gammaproteobacteria</taxon>
        <taxon>Chromatiales</taxon>
        <taxon>Chromatiaceae</taxon>
        <taxon>Halochromatium</taxon>
    </lineage>
</organism>
<dbReference type="InterPro" id="IPR046342">
    <property type="entry name" value="CBS_dom_sf"/>
</dbReference>
<dbReference type="InterPro" id="IPR000644">
    <property type="entry name" value="CBS_dom"/>
</dbReference>
<sequence length="452" mass="48182">MELLFILLLILTNGVFALSEIAVVSARRSRLEELAEQGRSGARRALALQQDSGGFLSTIQIGITLVGVLMGALGEAALAGPVRETLALVPWLAPSADAIALVLVVGAITYLSVVVGELVPKQLALLAPETVAAQVARPLGLLARIAFPVVWLLSASSAALLRLLGARRGEAPPVTDEEIRVLMAQGAEAGVFHASEGPIVANVLHLDEQRIGAIMTPRNEIEALDLEQDPEALRRALAELEHTLVPVCRGGLDGRLLGVLKVTELLPQVLSATERSAETLSAERLESLLQPPLFIPQSLSNAQLLERLRDSRVNLALIVDEYGSLEGLVTLADVLEAIVGAPLGEDAANDEIVRRDDGSWLIDGSLPLERLRAELGVEALLPGEEGAHFHTVGGFVMHVLGRVPQASDHFETAGLRFEVVDMDRQRVDKVLVERRCGAAPERDGETGADEAP</sequence>
<evidence type="ECO:0000313" key="13">
    <source>
        <dbReference type="EMBL" id="MBK1704612.1"/>
    </source>
</evidence>
<dbReference type="SUPFAM" id="SSF56176">
    <property type="entry name" value="FAD-binding/transporter-associated domain-like"/>
    <property type="match status" value="1"/>
</dbReference>
<dbReference type="PANTHER" id="PTHR43099:SF2">
    <property type="entry name" value="UPF0053 PROTEIN YRKA"/>
    <property type="match status" value="1"/>
</dbReference>
<feature type="transmembrane region" description="Helical" evidence="10">
    <location>
        <begin position="55"/>
        <end position="78"/>
    </location>
</feature>
<keyword evidence="6 8" id="KW-0129">CBS domain</keyword>
<dbReference type="InterPro" id="IPR044751">
    <property type="entry name" value="Ion_transp-like_CBS"/>
</dbReference>
<dbReference type="GO" id="GO:0050660">
    <property type="term" value="F:flavin adenine dinucleotide binding"/>
    <property type="evidence" value="ECO:0007669"/>
    <property type="project" value="InterPro"/>
</dbReference>
<evidence type="ECO:0000256" key="5">
    <source>
        <dbReference type="ARBA" id="ARBA00022989"/>
    </source>
</evidence>
<dbReference type="InterPro" id="IPR016169">
    <property type="entry name" value="FAD-bd_PCMH_sub2"/>
</dbReference>
<keyword evidence="5 9" id="KW-1133">Transmembrane helix</keyword>
<accession>A0AAJ0U3L7</accession>
<evidence type="ECO:0000256" key="3">
    <source>
        <dbReference type="ARBA" id="ARBA00022692"/>
    </source>
</evidence>
<evidence type="ECO:0000256" key="2">
    <source>
        <dbReference type="ARBA" id="ARBA00022475"/>
    </source>
</evidence>
<dbReference type="AlphaFoldDB" id="A0AAJ0U3L7"/>
<dbReference type="Gene3D" id="3.30.465.10">
    <property type="match status" value="1"/>
</dbReference>
<feature type="transmembrane region" description="Helical" evidence="10">
    <location>
        <begin position="139"/>
        <end position="161"/>
    </location>
</feature>
<dbReference type="InterPro" id="IPR002550">
    <property type="entry name" value="CNNM"/>
</dbReference>
<dbReference type="InterPro" id="IPR036318">
    <property type="entry name" value="FAD-bd_PCMH-like_sf"/>
</dbReference>
<dbReference type="Pfam" id="PF00571">
    <property type="entry name" value="CBS"/>
    <property type="match status" value="1"/>
</dbReference>
<dbReference type="EMBL" id="NRSJ01000012">
    <property type="protein sequence ID" value="MBK1704612.1"/>
    <property type="molecule type" value="Genomic_DNA"/>
</dbReference>
<evidence type="ECO:0000256" key="6">
    <source>
        <dbReference type="ARBA" id="ARBA00023122"/>
    </source>
</evidence>
<dbReference type="Gene3D" id="3.10.580.10">
    <property type="entry name" value="CBS-domain"/>
    <property type="match status" value="1"/>
</dbReference>
<dbReference type="PROSITE" id="PS51371">
    <property type="entry name" value="CBS"/>
    <property type="match status" value="1"/>
</dbReference>
<evidence type="ECO:0000256" key="8">
    <source>
        <dbReference type="PROSITE-ProRule" id="PRU00703"/>
    </source>
</evidence>